<dbReference type="CDD" id="cd08414">
    <property type="entry name" value="PBP2_LTTR_aromatics_like"/>
    <property type="match status" value="1"/>
</dbReference>
<proteinExistence type="inferred from homology"/>
<feature type="region of interest" description="Disordered" evidence="5">
    <location>
        <begin position="290"/>
        <end position="317"/>
    </location>
</feature>
<evidence type="ECO:0000313" key="7">
    <source>
        <dbReference type="EMBL" id="WUQ14529.1"/>
    </source>
</evidence>
<evidence type="ECO:0000256" key="2">
    <source>
        <dbReference type="ARBA" id="ARBA00023015"/>
    </source>
</evidence>
<organism evidence="7 8">
    <name type="scientific">Streptomyces virginiae</name>
    <name type="common">Streptomyces cinnamonensis</name>
    <dbReference type="NCBI Taxonomy" id="1961"/>
    <lineage>
        <taxon>Bacteria</taxon>
        <taxon>Bacillati</taxon>
        <taxon>Actinomycetota</taxon>
        <taxon>Actinomycetes</taxon>
        <taxon>Kitasatosporales</taxon>
        <taxon>Streptomycetaceae</taxon>
        <taxon>Streptomyces</taxon>
    </lineage>
</organism>
<evidence type="ECO:0000256" key="3">
    <source>
        <dbReference type="ARBA" id="ARBA00023125"/>
    </source>
</evidence>
<keyword evidence="8" id="KW-1185">Reference proteome</keyword>
<dbReference type="Gene3D" id="3.40.190.10">
    <property type="entry name" value="Periplasmic binding protein-like II"/>
    <property type="match status" value="2"/>
</dbReference>
<dbReference type="SUPFAM" id="SSF46785">
    <property type="entry name" value="Winged helix' DNA-binding domain"/>
    <property type="match status" value="1"/>
</dbReference>
<evidence type="ECO:0000256" key="5">
    <source>
        <dbReference type="SAM" id="MobiDB-lite"/>
    </source>
</evidence>
<evidence type="ECO:0000256" key="4">
    <source>
        <dbReference type="ARBA" id="ARBA00023163"/>
    </source>
</evidence>
<keyword evidence="3" id="KW-0238">DNA-binding</keyword>
<gene>
    <name evidence="7" type="ORF">OG517_25665</name>
</gene>
<dbReference type="Pfam" id="PF00126">
    <property type="entry name" value="HTH_1"/>
    <property type="match status" value="1"/>
</dbReference>
<dbReference type="RefSeq" id="WP_328963274.1">
    <property type="nucleotide sequence ID" value="NZ_CP108090.1"/>
</dbReference>
<name>A0ABZ1TJ93_STRVG</name>
<dbReference type="Gene3D" id="1.10.10.10">
    <property type="entry name" value="Winged helix-like DNA-binding domain superfamily/Winged helix DNA-binding domain"/>
    <property type="match status" value="1"/>
</dbReference>
<dbReference type="InterPro" id="IPR036388">
    <property type="entry name" value="WH-like_DNA-bd_sf"/>
</dbReference>
<dbReference type="Pfam" id="PF03466">
    <property type="entry name" value="LysR_substrate"/>
    <property type="match status" value="1"/>
</dbReference>
<protein>
    <submittedName>
        <fullName evidence="7">LysR substrate-binding domain-containing protein</fullName>
    </submittedName>
</protein>
<dbReference type="EMBL" id="CP108090">
    <property type="protein sequence ID" value="WUQ14529.1"/>
    <property type="molecule type" value="Genomic_DNA"/>
</dbReference>
<dbReference type="PANTHER" id="PTHR30346:SF0">
    <property type="entry name" value="HCA OPERON TRANSCRIPTIONAL ACTIVATOR HCAR"/>
    <property type="match status" value="1"/>
</dbReference>
<accession>A0ABZ1TJ93</accession>
<dbReference type="InterPro" id="IPR036390">
    <property type="entry name" value="WH_DNA-bd_sf"/>
</dbReference>
<reference evidence="7" key="1">
    <citation type="submission" date="2022-10" db="EMBL/GenBank/DDBJ databases">
        <title>The complete genomes of actinobacterial strains from the NBC collection.</title>
        <authorList>
            <person name="Joergensen T.S."/>
            <person name="Alvarez Arevalo M."/>
            <person name="Sterndorff E.B."/>
            <person name="Faurdal D."/>
            <person name="Vuksanovic O."/>
            <person name="Mourched A.-S."/>
            <person name="Charusanti P."/>
            <person name="Shaw S."/>
            <person name="Blin K."/>
            <person name="Weber T."/>
        </authorList>
    </citation>
    <scope>NUCLEOTIDE SEQUENCE</scope>
    <source>
        <strain evidence="7">NBC_00248</strain>
    </source>
</reference>
<feature type="compositionally biased region" description="Gly residues" evidence="5">
    <location>
        <begin position="306"/>
        <end position="317"/>
    </location>
</feature>
<dbReference type="PROSITE" id="PS50931">
    <property type="entry name" value="HTH_LYSR"/>
    <property type="match status" value="1"/>
</dbReference>
<evidence type="ECO:0000313" key="8">
    <source>
        <dbReference type="Proteomes" id="UP001432039"/>
    </source>
</evidence>
<dbReference type="SUPFAM" id="SSF53850">
    <property type="entry name" value="Periplasmic binding protein-like II"/>
    <property type="match status" value="1"/>
</dbReference>
<dbReference type="Proteomes" id="UP001432039">
    <property type="component" value="Chromosome"/>
</dbReference>
<keyword evidence="2" id="KW-0805">Transcription regulation</keyword>
<dbReference type="PANTHER" id="PTHR30346">
    <property type="entry name" value="TRANSCRIPTIONAL DUAL REGULATOR HCAR-RELATED"/>
    <property type="match status" value="1"/>
</dbReference>
<dbReference type="InterPro" id="IPR000847">
    <property type="entry name" value="LysR_HTH_N"/>
</dbReference>
<feature type="compositionally biased region" description="Basic residues" evidence="5">
    <location>
        <begin position="291"/>
        <end position="300"/>
    </location>
</feature>
<evidence type="ECO:0000256" key="1">
    <source>
        <dbReference type="ARBA" id="ARBA00009437"/>
    </source>
</evidence>
<keyword evidence="4" id="KW-0804">Transcription</keyword>
<comment type="similarity">
    <text evidence="1">Belongs to the LysR transcriptional regulatory family.</text>
</comment>
<sequence>MDVFLTLADELHFGRTAERLHISQARVSQVVKRQERAIGAALFERTTRTVRLTPIGRRLRDDLSHARDMFEEAITRAKGAAQGLRGSLRVGFLGAMGHEIRPLIEEFRSHHPDCEVELVESRLCDPFGLLRAEEVDVQILWLPVQEPDLAVGPVVLTEARVLAVPAESDLACLGSVAWEDLDDHPVADLGCLAPTYWVEALLPRRTPNGRLIRRGPSARTVQEVLALVADGQIVSPLHQHSTRYFAYPGITYLPLPDAPNIQWAPVWSVTNRSGLVHAFAQVARNSTALRGRGRAQRGRRVAGPSAGWGGYTTGGPT</sequence>
<feature type="domain" description="HTH lysR-type" evidence="6">
    <location>
        <begin position="1"/>
        <end position="53"/>
    </location>
</feature>
<evidence type="ECO:0000259" key="6">
    <source>
        <dbReference type="PROSITE" id="PS50931"/>
    </source>
</evidence>
<dbReference type="InterPro" id="IPR005119">
    <property type="entry name" value="LysR_subst-bd"/>
</dbReference>